<evidence type="ECO:0000313" key="1">
    <source>
        <dbReference type="EMBL" id="MFC0271555.1"/>
    </source>
</evidence>
<dbReference type="GO" id="GO:0016301">
    <property type="term" value="F:kinase activity"/>
    <property type="evidence" value="ECO:0007669"/>
    <property type="project" value="UniProtKB-KW"/>
</dbReference>
<dbReference type="GO" id="GO:0016779">
    <property type="term" value="F:nucleotidyltransferase activity"/>
    <property type="evidence" value="ECO:0007669"/>
    <property type="project" value="UniProtKB-KW"/>
</dbReference>
<sequence>MHFISGGAFQGKSKWVKEFYNLEGIPYQWINGYTSEIYSIEKAYQGIFVIEGVERFVRQLQMDYGDQTRIEFSKNLLDWTKWEELSNENKLILIGCDINKGVVPINRDDRLWRDLVGWCYQDIVKIANRVEIVWCGLGEQLK</sequence>
<keyword evidence="1" id="KW-0548">Nucleotidyltransferase</keyword>
<organism evidence="1 2">
    <name type="scientific">Metabacillus herbersteinensis</name>
    <dbReference type="NCBI Taxonomy" id="283816"/>
    <lineage>
        <taxon>Bacteria</taxon>
        <taxon>Bacillati</taxon>
        <taxon>Bacillota</taxon>
        <taxon>Bacilli</taxon>
        <taxon>Bacillales</taxon>
        <taxon>Bacillaceae</taxon>
        <taxon>Metabacillus</taxon>
    </lineage>
</organism>
<name>A0ABV6GDD9_9BACI</name>
<keyword evidence="2" id="KW-1185">Reference proteome</keyword>
<keyword evidence="1" id="KW-0418">Kinase</keyword>
<dbReference type="Proteomes" id="UP001589854">
    <property type="component" value="Unassembled WGS sequence"/>
</dbReference>
<dbReference type="InterPro" id="IPR027417">
    <property type="entry name" value="P-loop_NTPase"/>
</dbReference>
<proteinExistence type="predicted"/>
<comment type="caution">
    <text evidence="1">The sequence shown here is derived from an EMBL/GenBank/DDBJ whole genome shotgun (WGS) entry which is preliminary data.</text>
</comment>
<dbReference type="InterPro" id="IPR003203">
    <property type="entry name" value="CobU/CobP"/>
</dbReference>
<dbReference type="Pfam" id="PF02283">
    <property type="entry name" value="CobU"/>
    <property type="match status" value="1"/>
</dbReference>
<reference evidence="1 2" key="1">
    <citation type="submission" date="2024-09" db="EMBL/GenBank/DDBJ databases">
        <authorList>
            <person name="Sun Q."/>
            <person name="Mori K."/>
        </authorList>
    </citation>
    <scope>NUCLEOTIDE SEQUENCE [LARGE SCALE GENOMIC DNA]</scope>
    <source>
        <strain evidence="1 2">CCM 7228</strain>
    </source>
</reference>
<accession>A0ABV6GDD9</accession>
<evidence type="ECO:0000313" key="2">
    <source>
        <dbReference type="Proteomes" id="UP001589854"/>
    </source>
</evidence>
<dbReference type="SUPFAM" id="SSF52540">
    <property type="entry name" value="P-loop containing nucleoside triphosphate hydrolases"/>
    <property type="match status" value="1"/>
</dbReference>
<dbReference type="RefSeq" id="WP_378932681.1">
    <property type="nucleotide sequence ID" value="NZ_JBHLVO010000005.1"/>
</dbReference>
<dbReference type="Gene3D" id="3.40.50.300">
    <property type="entry name" value="P-loop containing nucleotide triphosphate hydrolases"/>
    <property type="match status" value="1"/>
</dbReference>
<gene>
    <name evidence="1" type="ORF">ACFFIX_08815</name>
</gene>
<dbReference type="EMBL" id="JBHLVO010000005">
    <property type="protein sequence ID" value="MFC0271555.1"/>
    <property type="molecule type" value="Genomic_DNA"/>
</dbReference>
<protein>
    <submittedName>
        <fullName evidence="1">Bifunctional adenosylcobinamide kinase/adenosylcobinamide-phosphate guanylyltransferase</fullName>
    </submittedName>
</protein>
<keyword evidence="1" id="KW-0808">Transferase</keyword>